<dbReference type="PIRSF" id="PIRSF003113">
    <property type="entry name" value="BolA"/>
    <property type="match status" value="1"/>
</dbReference>
<dbReference type="Gene3D" id="3.30.300.90">
    <property type="entry name" value="BolA-like"/>
    <property type="match status" value="1"/>
</dbReference>
<dbReference type="EMBL" id="DRMN01000328">
    <property type="protein sequence ID" value="HFB55260.1"/>
    <property type="molecule type" value="Genomic_DNA"/>
</dbReference>
<comment type="similarity">
    <text evidence="1">Belongs to the BolA/IbaG family.</text>
</comment>
<comment type="caution">
    <text evidence="2">The sequence shown here is derived from an EMBL/GenBank/DDBJ whole genome shotgun (WGS) entry which is preliminary data.</text>
</comment>
<dbReference type="InterPro" id="IPR002634">
    <property type="entry name" value="BolA"/>
</dbReference>
<dbReference type="PANTHER" id="PTHR46230:SF7">
    <property type="entry name" value="BOLA-LIKE PROTEIN 1"/>
    <property type="match status" value="1"/>
</dbReference>
<protein>
    <submittedName>
        <fullName evidence="2">BolA family transcriptional regulator</fullName>
    </submittedName>
</protein>
<reference evidence="2" key="1">
    <citation type="journal article" date="2020" name="mSystems">
        <title>Genome- and Community-Level Interaction Insights into Carbon Utilization and Element Cycling Functions of Hydrothermarchaeota in Hydrothermal Sediment.</title>
        <authorList>
            <person name="Zhou Z."/>
            <person name="Liu Y."/>
            <person name="Xu W."/>
            <person name="Pan J."/>
            <person name="Luo Z.H."/>
            <person name="Li M."/>
        </authorList>
    </citation>
    <scope>NUCLEOTIDE SEQUENCE [LARGE SCALE GENOMIC DNA]</scope>
    <source>
        <strain evidence="2">HyVt-489</strain>
    </source>
</reference>
<proteinExistence type="inferred from homology"/>
<dbReference type="PANTHER" id="PTHR46230">
    <property type="match status" value="1"/>
</dbReference>
<gene>
    <name evidence="2" type="ORF">ENJ46_04990</name>
</gene>
<sequence length="92" mass="10436">MSLADQIKRKLEEALEPAFLELINESDKHIGHAGHDGSGESHYRLKIVSPRFSGCGRIERQKMIYKVLDKEINGLVHALSLETLTPDEFYTL</sequence>
<dbReference type="SUPFAM" id="SSF82657">
    <property type="entry name" value="BolA-like"/>
    <property type="match status" value="1"/>
</dbReference>
<dbReference type="Pfam" id="PF01722">
    <property type="entry name" value="BolA"/>
    <property type="match status" value="1"/>
</dbReference>
<dbReference type="AlphaFoldDB" id="A0A7C3CC00"/>
<name>A0A7C3CC00_9PROT</name>
<evidence type="ECO:0000256" key="1">
    <source>
        <dbReference type="RuleBase" id="RU003860"/>
    </source>
</evidence>
<evidence type="ECO:0000313" key="2">
    <source>
        <dbReference type="EMBL" id="HFB55260.1"/>
    </source>
</evidence>
<accession>A0A7C3CC00</accession>
<dbReference type="GO" id="GO:0016226">
    <property type="term" value="P:iron-sulfur cluster assembly"/>
    <property type="evidence" value="ECO:0007669"/>
    <property type="project" value="TreeGrafter"/>
</dbReference>
<dbReference type="Proteomes" id="UP000886042">
    <property type="component" value="Unassembled WGS sequence"/>
</dbReference>
<organism evidence="2">
    <name type="scientific">Hellea balneolensis</name>
    <dbReference type="NCBI Taxonomy" id="287478"/>
    <lineage>
        <taxon>Bacteria</taxon>
        <taxon>Pseudomonadati</taxon>
        <taxon>Pseudomonadota</taxon>
        <taxon>Alphaproteobacteria</taxon>
        <taxon>Maricaulales</taxon>
        <taxon>Robiginitomaculaceae</taxon>
        <taxon>Hellea</taxon>
    </lineage>
</organism>
<dbReference type="InterPro" id="IPR036065">
    <property type="entry name" value="BolA-like_sf"/>
</dbReference>